<name>A0A7R7GUR6_9MYCO</name>
<dbReference type="AlphaFoldDB" id="A0A7R7GUR6"/>
<evidence type="ECO:0000313" key="2">
    <source>
        <dbReference type="EMBL" id="BCO36015.1"/>
    </source>
</evidence>
<dbReference type="RefSeq" id="WP_152967084.1">
    <property type="nucleotide sequence ID" value="NZ_JACKTA010000055.1"/>
</dbReference>
<feature type="domain" description="DNA-binding phage zinc finger" evidence="1">
    <location>
        <begin position="8"/>
        <end position="42"/>
    </location>
</feature>
<keyword evidence="3" id="KW-1185">Reference proteome</keyword>
<reference evidence="2 3" key="1">
    <citation type="submission" date="2020-12" db="EMBL/GenBank/DDBJ databases">
        <title>Complete genome sequence of Mycobacterium heckeshornense JCM 15655T, closely related to a pathogenic non-tuberculous mycobacterial species Mycobacterium xenopi.</title>
        <authorList>
            <person name="Yoshida M."/>
            <person name="Fukano H."/>
            <person name="Asakura T."/>
            <person name="Suzuki M."/>
            <person name="Hoshino Y."/>
        </authorList>
    </citation>
    <scope>NUCLEOTIDE SEQUENCE [LARGE SCALE GENOMIC DNA]</scope>
    <source>
        <strain evidence="2 3">JCM 15655</strain>
    </source>
</reference>
<gene>
    <name evidence="2" type="ORF">MHEC_24480</name>
</gene>
<proteinExistence type="predicted"/>
<evidence type="ECO:0000259" key="1">
    <source>
        <dbReference type="Pfam" id="PF24623"/>
    </source>
</evidence>
<dbReference type="EMBL" id="AP024237">
    <property type="protein sequence ID" value="BCO36015.1"/>
    <property type="molecule type" value="Genomic_DNA"/>
</dbReference>
<evidence type="ECO:0000313" key="3">
    <source>
        <dbReference type="Proteomes" id="UP000595446"/>
    </source>
</evidence>
<dbReference type="InterPro" id="IPR056911">
    <property type="entry name" value="Phage_Znf_bind_put"/>
</dbReference>
<sequence>MSDYTSYALSVPCPACAAPRGRTCTTKTKPYHNVRASAGIKRAVRATYEEHERAMQALGSVRADIAAGREPKYREISSVLACACEECLRGNVELAMELLPWL</sequence>
<accession>A0A7R7GUR6</accession>
<protein>
    <recommendedName>
        <fullName evidence="1">DNA-binding phage zinc finger domain-containing protein</fullName>
    </recommendedName>
</protein>
<organism evidence="2 3">
    <name type="scientific">Mycobacterium heckeshornense</name>
    <dbReference type="NCBI Taxonomy" id="110505"/>
    <lineage>
        <taxon>Bacteria</taxon>
        <taxon>Bacillati</taxon>
        <taxon>Actinomycetota</taxon>
        <taxon>Actinomycetes</taxon>
        <taxon>Mycobacteriales</taxon>
        <taxon>Mycobacteriaceae</taxon>
        <taxon>Mycobacterium</taxon>
    </lineage>
</organism>
<dbReference type="Proteomes" id="UP000595446">
    <property type="component" value="Chromosome"/>
</dbReference>
<dbReference type="Pfam" id="PF24623">
    <property type="entry name" value="Phage_zn_bind_8"/>
    <property type="match status" value="1"/>
</dbReference>